<feature type="domain" description="RNA polymerase sigma factor 70 region 4 type 2" evidence="6">
    <location>
        <begin position="122"/>
        <end position="174"/>
    </location>
</feature>
<dbReference type="Pfam" id="PF04542">
    <property type="entry name" value="Sigma70_r2"/>
    <property type="match status" value="1"/>
</dbReference>
<dbReference type="OrthoDB" id="9785675at2"/>
<evidence type="ECO:0000313" key="8">
    <source>
        <dbReference type="Proteomes" id="UP000233375"/>
    </source>
</evidence>
<dbReference type="InterPro" id="IPR013325">
    <property type="entry name" value="RNA_pol_sigma_r2"/>
</dbReference>
<dbReference type="Proteomes" id="UP000233375">
    <property type="component" value="Unassembled WGS sequence"/>
</dbReference>
<evidence type="ECO:0000313" key="7">
    <source>
        <dbReference type="EMBL" id="PKG25076.1"/>
    </source>
</evidence>
<comment type="similarity">
    <text evidence="1">Belongs to the sigma-70 factor family. ECF subfamily.</text>
</comment>
<dbReference type="InterPro" id="IPR039425">
    <property type="entry name" value="RNA_pol_sigma-70-like"/>
</dbReference>
<dbReference type="PANTHER" id="PTHR43133:SF60">
    <property type="entry name" value="RNA POLYMERASE SIGMA FACTOR SIGV"/>
    <property type="match status" value="1"/>
</dbReference>
<dbReference type="Gene3D" id="1.10.1740.10">
    <property type="match status" value="1"/>
</dbReference>
<keyword evidence="3" id="KW-0731">Sigma factor</keyword>
<evidence type="ECO:0000256" key="4">
    <source>
        <dbReference type="ARBA" id="ARBA00023163"/>
    </source>
</evidence>
<dbReference type="InterPro" id="IPR014284">
    <property type="entry name" value="RNA_pol_sigma-70_dom"/>
</dbReference>
<evidence type="ECO:0000256" key="1">
    <source>
        <dbReference type="ARBA" id="ARBA00010641"/>
    </source>
</evidence>
<dbReference type="EMBL" id="PISE01000007">
    <property type="protein sequence ID" value="PKG25076.1"/>
    <property type="molecule type" value="Genomic_DNA"/>
</dbReference>
<evidence type="ECO:0000259" key="6">
    <source>
        <dbReference type="Pfam" id="PF08281"/>
    </source>
</evidence>
<dbReference type="InterPro" id="IPR013249">
    <property type="entry name" value="RNA_pol_sigma70_r4_t2"/>
</dbReference>
<sequence>MNPLCENDFSDENWPLKYELIVKEYGKLIFHYIFSLVKHKELAEDIYQEVLISAYIAYPNSTDNKKIKSWLYTIAINKCRDHWRKEKRTKKFWEESVYTYVRDSADSMPPPEEIIINQCSKEEMIDTLEELPTMYKEPLMLFYYHNQTLVEISDKTKIPLSTIKTRMKRAKGKLKPKMASKLVNI</sequence>
<evidence type="ECO:0000256" key="3">
    <source>
        <dbReference type="ARBA" id="ARBA00023082"/>
    </source>
</evidence>
<keyword evidence="4" id="KW-0804">Transcription</keyword>
<dbReference type="InterPro" id="IPR013324">
    <property type="entry name" value="RNA_pol_sigma_r3/r4-like"/>
</dbReference>
<organism evidence="7 8">
    <name type="scientific">Niallia nealsonii</name>
    <dbReference type="NCBI Taxonomy" id="115979"/>
    <lineage>
        <taxon>Bacteria</taxon>
        <taxon>Bacillati</taxon>
        <taxon>Bacillota</taxon>
        <taxon>Bacilli</taxon>
        <taxon>Bacillales</taxon>
        <taxon>Bacillaceae</taxon>
        <taxon>Niallia</taxon>
    </lineage>
</organism>
<protein>
    <submittedName>
        <fullName evidence="7">RNA polymerase factor sigma C</fullName>
    </submittedName>
</protein>
<dbReference type="GO" id="GO:0016987">
    <property type="term" value="F:sigma factor activity"/>
    <property type="evidence" value="ECO:0007669"/>
    <property type="project" value="UniProtKB-KW"/>
</dbReference>
<dbReference type="CDD" id="cd06171">
    <property type="entry name" value="Sigma70_r4"/>
    <property type="match status" value="1"/>
</dbReference>
<comment type="caution">
    <text evidence="7">The sequence shown here is derived from an EMBL/GenBank/DDBJ whole genome shotgun (WGS) entry which is preliminary data.</text>
</comment>
<dbReference type="SUPFAM" id="SSF88946">
    <property type="entry name" value="Sigma2 domain of RNA polymerase sigma factors"/>
    <property type="match status" value="1"/>
</dbReference>
<evidence type="ECO:0000259" key="5">
    <source>
        <dbReference type="Pfam" id="PF04542"/>
    </source>
</evidence>
<dbReference type="InterPro" id="IPR007627">
    <property type="entry name" value="RNA_pol_sigma70_r2"/>
</dbReference>
<dbReference type="Gene3D" id="1.10.10.10">
    <property type="entry name" value="Winged helix-like DNA-binding domain superfamily/Winged helix DNA-binding domain"/>
    <property type="match status" value="1"/>
</dbReference>
<dbReference type="Pfam" id="PF08281">
    <property type="entry name" value="Sigma70_r4_2"/>
    <property type="match status" value="1"/>
</dbReference>
<reference evidence="7 8" key="1">
    <citation type="journal article" date="2003" name="Int. J. Syst. Evol. Microbiol.">
        <title>Bacillus nealsonii sp. nov., isolated from a spacecraft-assembly facility, whose spores are gamma-radiation resistant.</title>
        <authorList>
            <person name="Venkateswaran K."/>
            <person name="Kempf M."/>
            <person name="Chen F."/>
            <person name="Satomi M."/>
            <person name="Nicholson W."/>
            <person name="Kern R."/>
        </authorList>
    </citation>
    <scope>NUCLEOTIDE SEQUENCE [LARGE SCALE GENOMIC DNA]</scope>
    <source>
        <strain evidence="7 8">FO-92</strain>
    </source>
</reference>
<keyword evidence="8" id="KW-1185">Reference proteome</keyword>
<proteinExistence type="inferred from homology"/>
<dbReference type="PANTHER" id="PTHR43133">
    <property type="entry name" value="RNA POLYMERASE ECF-TYPE SIGMA FACTO"/>
    <property type="match status" value="1"/>
</dbReference>
<dbReference type="InterPro" id="IPR036388">
    <property type="entry name" value="WH-like_DNA-bd_sf"/>
</dbReference>
<gene>
    <name evidence="7" type="ORF">CWS01_02975</name>
</gene>
<dbReference type="GO" id="GO:0006352">
    <property type="term" value="P:DNA-templated transcription initiation"/>
    <property type="evidence" value="ECO:0007669"/>
    <property type="project" value="InterPro"/>
</dbReference>
<name>A0A2N0Z6D1_9BACI</name>
<keyword evidence="2" id="KW-0805">Transcription regulation</keyword>
<dbReference type="RefSeq" id="WP_101175563.1">
    <property type="nucleotide sequence ID" value="NZ_PISE01000007.1"/>
</dbReference>
<feature type="domain" description="RNA polymerase sigma-70 region 2" evidence="5">
    <location>
        <begin position="22"/>
        <end position="89"/>
    </location>
</feature>
<evidence type="ECO:0000256" key="2">
    <source>
        <dbReference type="ARBA" id="ARBA00023015"/>
    </source>
</evidence>
<dbReference type="SUPFAM" id="SSF88659">
    <property type="entry name" value="Sigma3 and sigma4 domains of RNA polymerase sigma factors"/>
    <property type="match status" value="1"/>
</dbReference>
<dbReference type="GO" id="GO:0003677">
    <property type="term" value="F:DNA binding"/>
    <property type="evidence" value="ECO:0007669"/>
    <property type="project" value="InterPro"/>
</dbReference>
<dbReference type="NCBIfam" id="TIGR02937">
    <property type="entry name" value="sigma70-ECF"/>
    <property type="match status" value="1"/>
</dbReference>
<accession>A0A2N0Z6D1</accession>
<dbReference type="AlphaFoldDB" id="A0A2N0Z6D1"/>